<dbReference type="EMBL" id="JAUESC010000003">
    <property type="protein sequence ID" value="KAK0599175.1"/>
    <property type="molecule type" value="Genomic_DNA"/>
</dbReference>
<evidence type="ECO:0000313" key="1">
    <source>
        <dbReference type="EMBL" id="KAK0599175.1"/>
    </source>
</evidence>
<evidence type="ECO:0000313" key="2">
    <source>
        <dbReference type="Proteomes" id="UP001168877"/>
    </source>
</evidence>
<protein>
    <submittedName>
        <fullName evidence="1">Uncharacterized protein</fullName>
    </submittedName>
</protein>
<name>A0AA39T1R2_ACESA</name>
<accession>A0AA39T1R2</accession>
<keyword evidence="2" id="KW-1185">Reference proteome</keyword>
<organism evidence="1 2">
    <name type="scientific">Acer saccharum</name>
    <name type="common">Sugar maple</name>
    <dbReference type="NCBI Taxonomy" id="4024"/>
    <lineage>
        <taxon>Eukaryota</taxon>
        <taxon>Viridiplantae</taxon>
        <taxon>Streptophyta</taxon>
        <taxon>Embryophyta</taxon>
        <taxon>Tracheophyta</taxon>
        <taxon>Spermatophyta</taxon>
        <taxon>Magnoliopsida</taxon>
        <taxon>eudicotyledons</taxon>
        <taxon>Gunneridae</taxon>
        <taxon>Pentapetalae</taxon>
        <taxon>rosids</taxon>
        <taxon>malvids</taxon>
        <taxon>Sapindales</taxon>
        <taxon>Sapindaceae</taxon>
        <taxon>Hippocastanoideae</taxon>
        <taxon>Acereae</taxon>
        <taxon>Acer</taxon>
    </lineage>
</organism>
<sequence>MLEGPNGKDSIKEAVVRKSLVRIDGSIVKGVPVLAQFVINFKEVWNLEDEVTRVLEKGLALGLDLNGRKKELIEIIARREEENDSRFRDLVRRLVQNHKAIGH</sequence>
<dbReference type="AlphaFoldDB" id="A0AA39T1R2"/>
<reference evidence="1" key="1">
    <citation type="journal article" date="2022" name="Plant J.">
        <title>Strategies of tolerance reflected in two North American maple genomes.</title>
        <authorList>
            <person name="McEvoy S.L."/>
            <person name="Sezen U.U."/>
            <person name="Trouern-Trend A."/>
            <person name="McMahon S.M."/>
            <person name="Schaberg P.G."/>
            <person name="Yang J."/>
            <person name="Wegrzyn J.L."/>
            <person name="Swenson N.G."/>
        </authorList>
    </citation>
    <scope>NUCLEOTIDE SEQUENCE</scope>
    <source>
        <strain evidence="1">NS2018</strain>
    </source>
</reference>
<proteinExistence type="predicted"/>
<dbReference type="Proteomes" id="UP001168877">
    <property type="component" value="Unassembled WGS sequence"/>
</dbReference>
<gene>
    <name evidence="1" type="ORF">LWI29_002961</name>
</gene>
<comment type="caution">
    <text evidence="1">The sequence shown here is derived from an EMBL/GenBank/DDBJ whole genome shotgun (WGS) entry which is preliminary data.</text>
</comment>
<reference evidence="1" key="2">
    <citation type="submission" date="2023-06" db="EMBL/GenBank/DDBJ databases">
        <authorList>
            <person name="Swenson N.G."/>
            <person name="Wegrzyn J.L."/>
            <person name="Mcevoy S.L."/>
        </authorList>
    </citation>
    <scope>NUCLEOTIDE SEQUENCE</scope>
    <source>
        <strain evidence="1">NS2018</strain>
        <tissue evidence="1">Leaf</tissue>
    </source>
</reference>